<keyword evidence="1" id="KW-0719">Serine esterase</keyword>
<dbReference type="Proteomes" id="UP000681720">
    <property type="component" value="Unassembled WGS sequence"/>
</dbReference>
<dbReference type="EMBL" id="CAJOBH010080671">
    <property type="protein sequence ID" value="CAF4515566.1"/>
    <property type="molecule type" value="Genomic_DNA"/>
</dbReference>
<dbReference type="AlphaFoldDB" id="A0A8S2XVR7"/>
<comment type="caution">
    <text evidence="5">The sequence shown here is derived from an EMBL/GenBank/DDBJ whole genome shotgun (WGS) entry which is preliminary data.</text>
</comment>
<evidence type="ECO:0000256" key="2">
    <source>
        <dbReference type="ARBA" id="ARBA00022801"/>
    </source>
</evidence>
<dbReference type="EMBL" id="CAJOBJ010204160">
    <property type="protein sequence ID" value="CAF4991999.1"/>
    <property type="molecule type" value="Genomic_DNA"/>
</dbReference>
<gene>
    <name evidence="5" type="ORF">BYL167_LOCUS36668</name>
    <name evidence="6" type="ORF">BYL167_LOCUS46682</name>
    <name evidence="7" type="ORF">GIL414_LOCUS49748</name>
    <name evidence="8" type="ORF">GIL414_LOCUS56689</name>
</gene>
<dbReference type="Proteomes" id="UP000681967">
    <property type="component" value="Unassembled WGS sequence"/>
</dbReference>
<proteinExistence type="predicted"/>
<organism evidence="5 9">
    <name type="scientific">Rotaria magnacalcarata</name>
    <dbReference type="NCBI Taxonomy" id="392030"/>
    <lineage>
        <taxon>Eukaryota</taxon>
        <taxon>Metazoa</taxon>
        <taxon>Spiralia</taxon>
        <taxon>Gnathifera</taxon>
        <taxon>Rotifera</taxon>
        <taxon>Eurotatoria</taxon>
        <taxon>Bdelloidea</taxon>
        <taxon>Philodinida</taxon>
        <taxon>Philodinidae</taxon>
        <taxon>Rotaria</taxon>
    </lineage>
</organism>
<sequence>GFSGLSWALMSKAVTNLVRCQCIAVDIRGHGETKTTDESDLSIETLTNDICQILHYLFNEENKTPIFLIGHSMGI</sequence>
<evidence type="ECO:0000313" key="5">
    <source>
        <dbReference type="EMBL" id="CAF4515566.1"/>
    </source>
</evidence>
<evidence type="ECO:0000313" key="8">
    <source>
        <dbReference type="EMBL" id="CAF4991999.1"/>
    </source>
</evidence>
<feature type="signal peptide" evidence="3">
    <location>
        <begin position="1"/>
        <end position="20"/>
    </location>
</feature>
<protein>
    <recommendedName>
        <fullName evidence="4">Serine aminopeptidase S33 domain-containing protein</fullName>
    </recommendedName>
</protein>
<feature type="chain" id="PRO_5035647340" description="Serine aminopeptidase S33 domain-containing protein" evidence="3">
    <location>
        <begin position="21"/>
        <end position="75"/>
    </location>
</feature>
<dbReference type="InterPro" id="IPR029058">
    <property type="entry name" value="AB_hydrolase_fold"/>
</dbReference>
<dbReference type="SUPFAM" id="SSF53474">
    <property type="entry name" value="alpha/beta-Hydrolases"/>
    <property type="match status" value="1"/>
</dbReference>
<dbReference type="GO" id="GO:0051723">
    <property type="term" value="F:protein methylesterase activity"/>
    <property type="evidence" value="ECO:0007669"/>
    <property type="project" value="InterPro"/>
</dbReference>
<dbReference type="EMBL" id="CAJOBJ010164280">
    <property type="protein sequence ID" value="CAF4858212.1"/>
    <property type="molecule type" value="Genomic_DNA"/>
</dbReference>
<accession>A0A8S2XVR7</accession>
<dbReference type="Gene3D" id="3.40.50.1820">
    <property type="entry name" value="alpha/beta hydrolase"/>
    <property type="match status" value="1"/>
</dbReference>
<dbReference type="PANTHER" id="PTHR14189:SF0">
    <property type="entry name" value="PROTEIN PHOSPHATASE METHYLESTERASE 1"/>
    <property type="match status" value="1"/>
</dbReference>
<evidence type="ECO:0000256" key="3">
    <source>
        <dbReference type="SAM" id="SignalP"/>
    </source>
</evidence>
<keyword evidence="2" id="KW-0378">Hydrolase</keyword>
<feature type="non-terminal residue" evidence="5">
    <location>
        <position position="1"/>
    </location>
</feature>
<evidence type="ECO:0000259" key="4">
    <source>
        <dbReference type="Pfam" id="PF12146"/>
    </source>
</evidence>
<reference evidence="5" key="1">
    <citation type="submission" date="2021-02" db="EMBL/GenBank/DDBJ databases">
        <authorList>
            <person name="Nowell W R."/>
        </authorList>
    </citation>
    <scope>NUCLEOTIDE SEQUENCE</scope>
</reference>
<dbReference type="InterPro" id="IPR016812">
    <property type="entry name" value="PPase_methylesterase_euk"/>
</dbReference>
<feature type="domain" description="Serine aminopeptidase S33" evidence="4">
    <location>
        <begin position="21"/>
        <end position="74"/>
    </location>
</feature>
<keyword evidence="3" id="KW-0732">Signal</keyword>
<evidence type="ECO:0000313" key="9">
    <source>
        <dbReference type="Proteomes" id="UP000681967"/>
    </source>
</evidence>
<dbReference type="InterPro" id="IPR022742">
    <property type="entry name" value="Hydrolase_4"/>
</dbReference>
<dbReference type="EMBL" id="CAJOBH010132563">
    <property type="protein sequence ID" value="CAF4765271.1"/>
    <property type="molecule type" value="Genomic_DNA"/>
</dbReference>
<evidence type="ECO:0000256" key="1">
    <source>
        <dbReference type="ARBA" id="ARBA00022487"/>
    </source>
</evidence>
<name>A0A8S2XVR7_9BILA</name>
<evidence type="ECO:0000313" key="6">
    <source>
        <dbReference type="EMBL" id="CAF4765271.1"/>
    </source>
</evidence>
<dbReference type="PANTHER" id="PTHR14189">
    <property type="entry name" value="PROTEIN PHOSPHATASE METHYLESTERASE-1 RELATED"/>
    <property type="match status" value="1"/>
</dbReference>
<evidence type="ECO:0000313" key="7">
    <source>
        <dbReference type="EMBL" id="CAF4858212.1"/>
    </source>
</evidence>
<dbReference type="Pfam" id="PF12146">
    <property type="entry name" value="Hydrolase_4"/>
    <property type="match status" value="1"/>
</dbReference>